<evidence type="ECO:0000313" key="6">
    <source>
        <dbReference type="Proteomes" id="UP000316270"/>
    </source>
</evidence>
<dbReference type="PANTHER" id="PTHR13495">
    <property type="entry name" value="NEFA-INTERACTING NUCLEAR PROTEIN NIP30"/>
    <property type="match status" value="1"/>
</dbReference>
<evidence type="ECO:0000256" key="2">
    <source>
        <dbReference type="ARBA" id="ARBA00023242"/>
    </source>
</evidence>
<reference evidence="5 6" key="1">
    <citation type="submission" date="2019-07" db="EMBL/GenBank/DDBJ databases">
        <title>Finished genome of Venturia effusa.</title>
        <authorList>
            <person name="Young C.A."/>
            <person name="Cox M.P."/>
            <person name="Ganley A.R.D."/>
            <person name="David W.J."/>
        </authorList>
    </citation>
    <scope>NUCLEOTIDE SEQUENCE [LARGE SCALE GENOMIC DNA]</scope>
    <source>
        <strain evidence="6">albino</strain>
    </source>
</reference>
<name>A0A517LFT4_9PEZI</name>
<gene>
    <name evidence="5" type="ORF">FKW77_007044</name>
</gene>
<dbReference type="InterPro" id="IPR039845">
    <property type="entry name" value="FAM192A"/>
</dbReference>
<proteinExistence type="predicted"/>
<dbReference type="GO" id="GO:0005634">
    <property type="term" value="C:nucleus"/>
    <property type="evidence" value="ECO:0007669"/>
    <property type="project" value="UniProtKB-SubCell"/>
</dbReference>
<accession>A0A517LFT4</accession>
<dbReference type="AlphaFoldDB" id="A0A517LFT4"/>
<evidence type="ECO:0000259" key="4">
    <source>
        <dbReference type="Pfam" id="PF10187"/>
    </source>
</evidence>
<evidence type="ECO:0000313" key="5">
    <source>
        <dbReference type="EMBL" id="QDS74499.1"/>
    </source>
</evidence>
<organism evidence="5 6">
    <name type="scientific">Venturia effusa</name>
    <dbReference type="NCBI Taxonomy" id="50376"/>
    <lineage>
        <taxon>Eukaryota</taxon>
        <taxon>Fungi</taxon>
        <taxon>Dikarya</taxon>
        <taxon>Ascomycota</taxon>
        <taxon>Pezizomycotina</taxon>
        <taxon>Dothideomycetes</taxon>
        <taxon>Pleosporomycetidae</taxon>
        <taxon>Venturiales</taxon>
        <taxon>Venturiaceae</taxon>
        <taxon>Venturia</taxon>
    </lineage>
</organism>
<dbReference type="Proteomes" id="UP000316270">
    <property type="component" value="Chromosome 11"/>
</dbReference>
<dbReference type="PANTHER" id="PTHR13495:SF0">
    <property type="entry name" value="PSME3-INTERACTING PROTEIN"/>
    <property type="match status" value="1"/>
</dbReference>
<evidence type="ECO:0000256" key="3">
    <source>
        <dbReference type="SAM" id="MobiDB-lite"/>
    </source>
</evidence>
<feature type="compositionally biased region" description="Basic and acidic residues" evidence="3">
    <location>
        <begin position="13"/>
        <end position="38"/>
    </location>
</feature>
<keyword evidence="6" id="KW-1185">Reference proteome</keyword>
<feature type="region of interest" description="Disordered" evidence="3">
    <location>
        <begin position="1"/>
        <end position="47"/>
    </location>
</feature>
<dbReference type="STRING" id="50376.A0A517LFT4"/>
<keyword evidence="2" id="KW-0539">Nucleus</keyword>
<dbReference type="Pfam" id="PF10187">
    <property type="entry name" value="FAM192A_Fyv6_N"/>
    <property type="match status" value="1"/>
</dbReference>
<comment type="subcellular location">
    <subcellularLocation>
        <location evidence="1">Nucleus</location>
    </subcellularLocation>
</comment>
<dbReference type="OrthoDB" id="75807at2759"/>
<evidence type="ECO:0000256" key="1">
    <source>
        <dbReference type="ARBA" id="ARBA00004123"/>
    </source>
</evidence>
<dbReference type="InterPro" id="IPR019331">
    <property type="entry name" value="FAM192A/Fyv6_N"/>
</dbReference>
<sequence>MSSGFVSGGSLDKPAERDDAWKKAQEELEARRKSKEEANQASSGKSLFDTLQANKGEAAEPYIFLFAVIAAKEEAFAEANRLKNQFRAIDEDEADFLESVLESTRAQEDAIRKETAESLAAFRRQQEEKEKAALGLSDSGNPVDEEEGWTFSGKKRKKGKPKEFLKGIKLRKTSSTDSPSEALPKNTSSDTPNTKAQSSVEPKINSPVTALTTASTKETTLTAPQKLSTSPVIALGLGNYSSDEDD</sequence>
<feature type="region of interest" description="Disordered" evidence="3">
    <location>
        <begin position="121"/>
        <end position="246"/>
    </location>
</feature>
<dbReference type="EMBL" id="CP042195">
    <property type="protein sequence ID" value="QDS74499.1"/>
    <property type="molecule type" value="Genomic_DNA"/>
</dbReference>
<feature type="domain" description="FAM192A/Fyv6 N-terminal" evidence="4">
    <location>
        <begin position="5"/>
        <end position="123"/>
    </location>
</feature>
<protein>
    <recommendedName>
        <fullName evidence="4">FAM192A/Fyv6 N-terminal domain-containing protein</fullName>
    </recommendedName>
</protein>
<feature type="compositionally biased region" description="Polar residues" evidence="3">
    <location>
        <begin position="173"/>
        <end position="200"/>
    </location>
</feature>
<feature type="compositionally biased region" description="Low complexity" evidence="3">
    <location>
        <begin position="209"/>
        <end position="223"/>
    </location>
</feature>